<evidence type="ECO:0000313" key="2">
    <source>
        <dbReference type="Proteomes" id="UP000219453"/>
    </source>
</evidence>
<gene>
    <name evidence="1" type="ORF">SAMN06269185_1792</name>
</gene>
<evidence type="ECO:0000313" key="1">
    <source>
        <dbReference type="EMBL" id="SNZ12531.1"/>
    </source>
</evidence>
<dbReference type="AlphaFoldDB" id="A0A285NY06"/>
<keyword evidence="2" id="KW-1185">Reference proteome</keyword>
<dbReference type="Proteomes" id="UP000219453">
    <property type="component" value="Unassembled WGS sequence"/>
</dbReference>
<proteinExistence type="predicted"/>
<sequence>MITMYSVNAYGRAVETVGMPAREHLEGVV</sequence>
<reference evidence="1 2" key="1">
    <citation type="submission" date="2017-09" db="EMBL/GenBank/DDBJ databases">
        <authorList>
            <person name="Ehlers B."/>
            <person name="Leendertz F.H."/>
        </authorList>
    </citation>
    <scope>NUCLEOTIDE SEQUENCE [LARGE SCALE GENOMIC DNA]</scope>
    <source>
        <strain evidence="1 2">DSM 27208</strain>
    </source>
</reference>
<name>A0A285NY06_NATPI</name>
<accession>A0A285NY06</accession>
<organism evidence="1 2">
    <name type="scientific">Natronoarchaeum philippinense</name>
    <dbReference type="NCBI Taxonomy" id="558529"/>
    <lineage>
        <taxon>Archaea</taxon>
        <taxon>Methanobacteriati</taxon>
        <taxon>Methanobacteriota</taxon>
        <taxon>Stenosarchaea group</taxon>
        <taxon>Halobacteria</taxon>
        <taxon>Halobacteriales</taxon>
        <taxon>Natronoarchaeaceae</taxon>
    </lineage>
</organism>
<dbReference type="EMBL" id="OBEJ01000002">
    <property type="protein sequence ID" value="SNZ12531.1"/>
    <property type="molecule type" value="Genomic_DNA"/>
</dbReference>
<protein>
    <submittedName>
        <fullName evidence="1">Uncharacterized protein</fullName>
    </submittedName>
</protein>